<evidence type="ECO:0000259" key="5">
    <source>
        <dbReference type="PROSITE" id="PS50076"/>
    </source>
</evidence>
<feature type="region of interest" description="Disordered" evidence="4">
    <location>
        <begin position="1"/>
        <end position="57"/>
    </location>
</feature>
<dbReference type="Proteomes" id="UP001189429">
    <property type="component" value="Unassembled WGS sequence"/>
</dbReference>
<evidence type="ECO:0000256" key="1">
    <source>
        <dbReference type="ARBA" id="ARBA00022741"/>
    </source>
</evidence>
<proteinExistence type="predicted"/>
<evidence type="ECO:0000256" key="4">
    <source>
        <dbReference type="SAM" id="MobiDB-lite"/>
    </source>
</evidence>
<dbReference type="InterPro" id="IPR027417">
    <property type="entry name" value="P-loop_NTPase"/>
</dbReference>
<evidence type="ECO:0008006" key="9">
    <source>
        <dbReference type="Google" id="ProtNLM"/>
    </source>
</evidence>
<dbReference type="Pfam" id="PF00226">
    <property type="entry name" value="DnaJ"/>
    <property type="match status" value="1"/>
</dbReference>
<keyword evidence="1" id="KW-0547">Nucleotide-binding</keyword>
<dbReference type="EMBL" id="CAUYUJ010015916">
    <property type="protein sequence ID" value="CAK0859598.1"/>
    <property type="molecule type" value="Genomic_DNA"/>
</dbReference>
<dbReference type="PROSITE" id="PS51206">
    <property type="entry name" value="SF3_HELICASE_1"/>
    <property type="match status" value="1"/>
</dbReference>
<dbReference type="InterPro" id="IPR001623">
    <property type="entry name" value="DnaJ_domain"/>
</dbReference>
<dbReference type="SMART" id="SM00271">
    <property type="entry name" value="DnaJ"/>
    <property type="match status" value="1"/>
</dbReference>
<keyword evidence="3" id="KW-0067">ATP-binding</keyword>
<feature type="domain" description="J" evidence="5">
    <location>
        <begin position="65"/>
        <end position="128"/>
    </location>
</feature>
<name>A0ABN9UIT1_9DINO</name>
<reference evidence="7" key="1">
    <citation type="submission" date="2023-10" db="EMBL/GenBank/DDBJ databases">
        <authorList>
            <person name="Chen Y."/>
            <person name="Shah S."/>
            <person name="Dougan E. K."/>
            <person name="Thang M."/>
            <person name="Chan C."/>
        </authorList>
    </citation>
    <scope>NUCLEOTIDE SEQUENCE [LARGE SCALE GENOMIC DNA]</scope>
</reference>
<organism evidence="7 8">
    <name type="scientific">Prorocentrum cordatum</name>
    <dbReference type="NCBI Taxonomy" id="2364126"/>
    <lineage>
        <taxon>Eukaryota</taxon>
        <taxon>Sar</taxon>
        <taxon>Alveolata</taxon>
        <taxon>Dinophyceae</taxon>
        <taxon>Prorocentrales</taxon>
        <taxon>Prorocentraceae</taxon>
        <taxon>Prorocentrum</taxon>
    </lineage>
</organism>
<keyword evidence="2" id="KW-0378">Hydrolase</keyword>
<dbReference type="InterPro" id="IPR036869">
    <property type="entry name" value="J_dom_sf"/>
</dbReference>
<keyword evidence="8" id="KW-1185">Reference proteome</keyword>
<dbReference type="SUPFAM" id="SSF46565">
    <property type="entry name" value="Chaperone J-domain"/>
    <property type="match status" value="1"/>
</dbReference>
<feature type="domain" description="SF3 helicase" evidence="6">
    <location>
        <begin position="668"/>
        <end position="859"/>
    </location>
</feature>
<dbReference type="PANTHER" id="PTHR35372">
    <property type="entry name" value="ATP BINDING PROTEIN-RELATED"/>
    <property type="match status" value="1"/>
</dbReference>
<gene>
    <name evidence="7" type="ORF">PCOR1329_LOCUS48916</name>
</gene>
<accession>A0ABN9UIT1</accession>
<dbReference type="Gene3D" id="1.10.287.110">
    <property type="entry name" value="DnaJ domain"/>
    <property type="match status" value="1"/>
</dbReference>
<evidence type="ECO:0000313" key="8">
    <source>
        <dbReference type="Proteomes" id="UP001189429"/>
    </source>
</evidence>
<dbReference type="Gene3D" id="3.40.50.300">
    <property type="entry name" value="P-loop containing nucleotide triphosphate hydrolases"/>
    <property type="match status" value="1"/>
</dbReference>
<evidence type="ECO:0000259" key="6">
    <source>
        <dbReference type="PROSITE" id="PS51206"/>
    </source>
</evidence>
<comment type="caution">
    <text evidence="7">The sequence shown here is derived from an EMBL/GenBank/DDBJ whole genome shotgun (WGS) entry which is preliminary data.</text>
</comment>
<dbReference type="InterPro" id="IPR051620">
    <property type="entry name" value="ORF904-like_C"/>
</dbReference>
<evidence type="ECO:0000313" key="7">
    <source>
        <dbReference type="EMBL" id="CAK0859598.1"/>
    </source>
</evidence>
<dbReference type="PANTHER" id="PTHR35372:SF2">
    <property type="entry name" value="SF3 HELICASE DOMAIN-CONTAINING PROTEIN"/>
    <property type="match status" value="1"/>
</dbReference>
<dbReference type="CDD" id="cd06257">
    <property type="entry name" value="DnaJ"/>
    <property type="match status" value="1"/>
</dbReference>
<dbReference type="PROSITE" id="PS50076">
    <property type="entry name" value="DNAJ_2"/>
    <property type="match status" value="1"/>
</dbReference>
<sequence length="984" mass="108845">MEKAENPSPSFPEPEDAAVVAAAPKNTSGVALPESSGARQQCCHESEATTAEETTGPPPINWNLSWYEILGVARSAHSTTLKAAYMRLCALYHPDKAGVAHTSTMQRIKHIWSMLSSAATRKAYNKNPQDFPFPGSTWRADANGMFAAEGGAPDYPPDPGMQSDASKDAPDLMPSFTLRWEPVNVAAVEKALQLATVRSVSMEHYDCFEILLSIRKRAVKVRRGQGQIPVVERRSETVGSLKNRIYSGIKGIERSKLPGCIIAELDKGVPSELAGLSIFAFSKCIRYLCRSGLGVSEIDIVNAVFSVFCEILDVPEAIRNYRDNRDQVLQEVRAWLEFKSSKPLTRDTVKELFISLGFGGSVWTWMQEHLPEPVELDGEWGSYLESFEDAMAEALQKMRATCGPMAFSPEHDGVAGRGDPQKLLEACSTAVAPLRVAIKEYPTDPFVSFRRRFPELDWDIRADTTIQDYAGLLAKCRGYIAESTETVNAKRFTFAQLVAAQLSPVVNVPAAEGEKRTHFEMFTGYGNWNSRHRDDLTAITMSILRELVKPAIRMKWQRSEVAPDPPPPLNNITFAASLGDAVLGLLAARPPYAQLDGDVTRHKVLHSDGVVYHFDAKTLQPARPEDRMEIADIAANVFEKITDYCRRAPKAVNQELCDVLLSISRRCEVLAVLIKFAGSWELVIWLLRCMSRCACGSARFCKFLYLYGPGSSGKDVVMLLFLMFFGEGPDNLGCVLNGSFIVDAHGGQVNKEAASPFLAATQGKRFIWVSEVPQHKNLQIDLIKQYCEQHGAPMTCRKLYKGPATFRPIGMLAATSNHAVSITNKDDDGFHRRARIWQTTQTFRPKPKKLTEHKADDTFKARILKREFNSQLVWLLRGLWDTLGCDVNPGTTLLPIPEFMKELEALSAGGGSQDTLLSWIADCCEPVERKNATEIQEFKKAAADRLSVSLMQIGPVLTAAGINPQGVPNGRIHSGPKMARLACV</sequence>
<evidence type="ECO:0000256" key="3">
    <source>
        <dbReference type="ARBA" id="ARBA00022840"/>
    </source>
</evidence>
<evidence type="ECO:0000256" key="2">
    <source>
        <dbReference type="ARBA" id="ARBA00022801"/>
    </source>
</evidence>
<dbReference type="InterPro" id="IPR014015">
    <property type="entry name" value="Helicase_SF3_DNA-vir"/>
</dbReference>
<protein>
    <recommendedName>
        <fullName evidence="9">J domain-containing protein</fullName>
    </recommendedName>
</protein>